<evidence type="ECO:0000256" key="4">
    <source>
        <dbReference type="ARBA" id="ARBA00022989"/>
    </source>
</evidence>
<feature type="transmembrane region" description="Helical" evidence="7">
    <location>
        <begin position="128"/>
        <end position="151"/>
    </location>
</feature>
<gene>
    <name evidence="9" type="ORF">SAMN05444583_102368</name>
</gene>
<dbReference type="PANTHER" id="PTHR36115:SF4">
    <property type="entry name" value="MEMBRANE PROTEIN"/>
    <property type="match status" value="1"/>
</dbReference>
<dbReference type="Proteomes" id="UP000198677">
    <property type="component" value="Unassembled WGS sequence"/>
</dbReference>
<protein>
    <submittedName>
        <fullName evidence="9">Uncharacterized membrane protein YckC, RDD family</fullName>
    </submittedName>
</protein>
<sequence>MTTGGFDPNQNQPGEPSYPTPPQFNDQGAGGAFPGGAEPGSLGLRFGARLVDYILVGIVTWILLIAFGVTDNIAISGLVSGILTFAYFVVFDIRGWTPGKKMLGLSVRGPGGGNPTPQQASIREAFNLLNIIPFIGGLLSLIAVIVIAVTINSSPTKQGKHDELAGGTQVVKG</sequence>
<evidence type="ECO:0000256" key="2">
    <source>
        <dbReference type="ARBA" id="ARBA00022475"/>
    </source>
</evidence>
<evidence type="ECO:0000256" key="1">
    <source>
        <dbReference type="ARBA" id="ARBA00004651"/>
    </source>
</evidence>
<feature type="domain" description="RDD" evidence="8">
    <location>
        <begin position="40"/>
        <end position="166"/>
    </location>
</feature>
<reference evidence="10" key="1">
    <citation type="submission" date="2016-10" db="EMBL/GenBank/DDBJ databases">
        <authorList>
            <person name="Varghese N."/>
            <person name="Submissions S."/>
        </authorList>
    </citation>
    <scope>NUCLEOTIDE SEQUENCE [LARGE SCALE GENOMIC DNA]</scope>
    <source>
        <strain evidence="10">DSM 44675</strain>
    </source>
</reference>
<evidence type="ECO:0000313" key="10">
    <source>
        <dbReference type="Proteomes" id="UP000198677"/>
    </source>
</evidence>
<feature type="transmembrane region" description="Helical" evidence="7">
    <location>
        <begin position="73"/>
        <end position="93"/>
    </location>
</feature>
<keyword evidence="3 7" id="KW-0812">Transmembrane</keyword>
<dbReference type="EMBL" id="FOAW01000002">
    <property type="protein sequence ID" value="SEK59105.1"/>
    <property type="molecule type" value="Genomic_DNA"/>
</dbReference>
<keyword evidence="10" id="KW-1185">Reference proteome</keyword>
<dbReference type="PANTHER" id="PTHR36115">
    <property type="entry name" value="PROLINE-RICH ANTIGEN HOMOLOG-RELATED"/>
    <property type="match status" value="1"/>
</dbReference>
<dbReference type="InterPro" id="IPR010432">
    <property type="entry name" value="RDD"/>
</dbReference>
<evidence type="ECO:0000313" key="9">
    <source>
        <dbReference type="EMBL" id="SEK59105.1"/>
    </source>
</evidence>
<dbReference type="RefSeq" id="WP_072754384.1">
    <property type="nucleotide sequence ID" value="NZ_FOAW01000002.1"/>
</dbReference>
<keyword evidence="5 7" id="KW-0472">Membrane</keyword>
<evidence type="ECO:0000256" key="7">
    <source>
        <dbReference type="SAM" id="Phobius"/>
    </source>
</evidence>
<dbReference type="InterPro" id="IPR051791">
    <property type="entry name" value="Pra-immunoreactive"/>
</dbReference>
<accession>A0A1H7IEP2</accession>
<dbReference type="OrthoDB" id="4555857at2"/>
<evidence type="ECO:0000256" key="5">
    <source>
        <dbReference type="ARBA" id="ARBA00023136"/>
    </source>
</evidence>
<dbReference type="GO" id="GO:0005886">
    <property type="term" value="C:plasma membrane"/>
    <property type="evidence" value="ECO:0007669"/>
    <property type="project" value="UniProtKB-SubCell"/>
</dbReference>
<organism evidence="9 10">
    <name type="scientific">Rhodococcus maanshanensis</name>
    <dbReference type="NCBI Taxonomy" id="183556"/>
    <lineage>
        <taxon>Bacteria</taxon>
        <taxon>Bacillati</taxon>
        <taxon>Actinomycetota</taxon>
        <taxon>Actinomycetes</taxon>
        <taxon>Mycobacteriales</taxon>
        <taxon>Nocardiaceae</taxon>
        <taxon>Rhodococcus</taxon>
    </lineage>
</organism>
<feature type="region of interest" description="Disordered" evidence="6">
    <location>
        <begin position="1"/>
        <end position="32"/>
    </location>
</feature>
<name>A0A1H7IEP2_9NOCA</name>
<evidence type="ECO:0000256" key="6">
    <source>
        <dbReference type="SAM" id="MobiDB-lite"/>
    </source>
</evidence>
<dbReference type="AlphaFoldDB" id="A0A1H7IEP2"/>
<feature type="compositionally biased region" description="Polar residues" evidence="6">
    <location>
        <begin position="1"/>
        <end position="14"/>
    </location>
</feature>
<proteinExistence type="predicted"/>
<dbReference type="Pfam" id="PF06271">
    <property type="entry name" value="RDD"/>
    <property type="match status" value="1"/>
</dbReference>
<feature type="transmembrane region" description="Helical" evidence="7">
    <location>
        <begin position="50"/>
        <end position="67"/>
    </location>
</feature>
<keyword evidence="2" id="KW-1003">Cell membrane</keyword>
<evidence type="ECO:0000259" key="8">
    <source>
        <dbReference type="Pfam" id="PF06271"/>
    </source>
</evidence>
<comment type="subcellular location">
    <subcellularLocation>
        <location evidence="1">Cell membrane</location>
        <topology evidence="1">Multi-pass membrane protein</topology>
    </subcellularLocation>
</comment>
<keyword evidence="4 7" id="KW-1133">Transmembrane helix</keyword>
<evidence type="ECO:0000256" key="3">
    <source>
        <dbReference type="ARBA" id="ARBA00022692"/>
    </source>
</evidence>